<dbReference type="Pfam" id="PF02637">
    <property type="entry name" value="GatB_Yqey"/>
    <property type="match status" value="1"/>
</dbReference>
<keyword evidence="3" id="KW-0067">ATP-binding</keyword>
<dbReference type="PANTHER" id="PTHR11659:SF0">
    <property type="entry name" value="GLUTAMYL-TRNA(GLN) AMIDOTRANSFERASE SUBUNIT B, MITOCHONDRIAL"/>
    <property type="match status" value="1"/>
</dbReference>
<dbReference type="InterPro" id="IPR017959">
    <property type="entry name" value="Asn/Gln-tRNA_amidoTrfase_suB/E"/>
</dbReference>
<reference evidence="6" key="1">
    <citation type="submission" date="2020-05" db="EMBL/GenBank/DDBJ databases">
        <authorList>
            <person name="Chiriac C."/>
            <person name="Salcher M."/>
            <person name="Ghai R."/>
            <person name="Kavagutti S V."/>
        </authorList>
    </citation>
    <scope>NUCLEOTIDE SEQUENCE</scope>
</reference>
<feature type="domain" description="Asn/Gln amidotransferase" evidence="5">
    <location>
        <begin position="50"/>
        <end position="197"/>
    </location>
</feature>
<keyword evidence="2" id="KW-0547">Nucleotide-binding</keyword>
<keyword evidence="1" id="KW-0436">Ligase</keyword>
<name>A0A6J6C508_9ZZZZ</name>
<evidence type="ECO:0000256" key="4">
    <source>
        <dbReference type="ARBA" id="ARBA00022917"/>
    </source>
</evidence>
<dbReference type="AlphaFoldDB" id="A0A6J6C508"/>
<evidence type="ECO:0000256" key="2">
    <source>
        <dbReference type="ARBA" id="ARBA00022741"/>
    </source>
</evidence>
<accession>A0A6J6C508</accession>
<dbReference type="SMART" id="SM00845">
    <property type="entry name" value="GatB_Yqey"/>
    <property type="match status" value="1"/>
</dbReference>
<proteinExistence type="predicted"/>
<dbReference type="GO" id="GO:0006412">
    <property type="term" value="P:translation"/>
    <property type="evidence" value="ECO:0007669"/>
    <property type="project" value="UniProtKB-KW"/>
</dbReference>
<dbReference type="GO" id="GO:0050567">
    <property type="term" value="F:glutaminyl-tRNA synthase (glutamine-hydrolyzing) activity"/>
    <property type="evidence" value="ECO:0007669"/>
    <property type="project" value="TreeGrafter"/>
</dbReference>
<dbReference type="FunFam" id="1.10.10.410:FF:000002">
    <property type="entry name" value="Aspartyl/glutamyl-tRNA(Asn/Gln) amidotransferase subunit B"/>
    <property type="match status" value="1"/>
</dbReference>
<dbReference type="SUPFAM" id="SSF89095">
    <property type="entry name" value="GatB/YqeY motif"/>
    <property type="match status" value="1"/>
</dbReference>
<dbReference type="GO" id="GO:0070681">
    <property type="term" value="P:glutaminyl-tRNAGln biosynthesis via transamidation"/>
    <property type="evidence" value="ECO:0007669"/>
    <property type="project" value="TreeGrafter"/>
</dbReference>
<dbReference type="PANTHER" id="PTHR11659">
    <property type="entry name" value="GLUTAMYL-TRNA GLN AMIDOTRANSFERASE SUBUNIT B MITOCHONDRIAL AND PROKARYOTIC PET112-RELATED"/>
    <property type="match status" value="1"/>
</dbReference>
<dbReference type="InterPro" id="IPR003789">
    <property type="entry name" value="Asn/Gln_tRNA_amidoTrase-B-like"/>
</dbReference>
<dbReference type="InterPro" id="IPR018027">
    <property type="entry name" value="Asn/Gln_amidotransferase"/>
</dbReference>
<evidence type="ECO:0000313" key="6">
    <source>
        <dbReference type="EMBL" id="CAB4545623.1"/>
    </source>
</evidence>
<evidence type="ECO:0000256" key="1">
    <source>
        <dbReference type="ARBA" id="ARBA00022598"/>
    </source>
</evidence>
<evidence type="ECO:0000259" key="5">
    <source>
        <dbReference type="SMART" id="SM00845"/>
    </source>
</evidence>
<protein>
    <submittedName>
        <fullName evidence="6">Unannotated protein</fullName>
    </submittedName>
</protein>
<evidence type="ECO:0000256" key="3">
    <source>
        <dbReference type="ARBA" id="ARBA00022840"/>
    </source>
</evidence>
<sequence length="199" mass="21032">MVPVAPSAEWIEQLRSQLPEPPAERSKRLREEWGISEKEMQSVINAGALDLVLATIAEGADPAASRKWWLGELARRANDEGVELESLAITAQQVADLEGLVQSGRLNDKLARQVIDGVLAGEGEPAAVADSRGLQIVSDDSALLEAIKAAIEADPDAAQKIRDGKVAAAGALVGSVMKATKGQADAARVRELVLQELGQ</sequence>
<dbReference type="Gene3D" id="1.10.10.410">
    <property type="match status" value="1"/>
</dbReference>
<dbReference type="InterPro" id="IPR023168">
    <property type="entry name" value="GatB_Yqey_C_2"/>
</dbReference>
<keyword evidence="4" id="KW-0648">Protein biosynthesis</keyword>
<organism evidence="6">
    <name type="scientific">freshwater metagenome</name>
    <dbReference type="NCBI Taxonomy" id="449393"/>
    <lineage>
        <taxon>unclassified sequences</taxon>
        <taxon>metagenomes</taxon>
        <taxon>ecological metagenomes</taxon>
    </lineage>
</organism>
<gene>
    <name evidence="6" type="ORF">UFOPK1446_00686</name>
</gene>
<dbReference type="GO" id="GO:0005524">
    <property type="term" value="F:ATP binding"/>
    <property type="evidence" value="ECO:0007669"/>
    <property type="project" value="UniProtKB-KW"/>
</dbReference>
<dbReference type="EMBL" id="CAEZSO010000126">
    <property type="protein sequence ID" value="CAB4545623.1"/>
    <property type="molecule type" value="Genomic_DNA"/>
</dbReference>